<feature type="region of interest" description="Disordered" evidence="1">
    <location>
        <begin position="186"/>
        <end position="232"/>
    </location>
</feature>
<evidence type="ECO:0000313" key="3">
    <source>
        <dbReference type="EMBL" id="TNN50091.1"/>
    </source>
</evidence>
<dbReference type="EMBL" id="SRLO01000631">
    <property type="protein sequence ID" value="TNN50091.1"/>
    <property type="molecule type" value="Genomic_DNA"/>
</dbReference>
<keyword evidence="2" id="KW-0472">Membrane</keyword>
<dbReference type="Proteomes" id="UP000314294">
    <property type="component" value="Unassembled WGS sequence"/>
</dbReference>
<comment type="caution">
    <text evidence="3">The sequence shown here is derived from an EMBL/GenBank/DDBJ whole genome shotgun (WGS) entry which is preliminary data.</text>
</comment>
<accession>A0A4Z2GA42</accession>
<proteinExistence type="predicted"/>
<evidence type="ECO:0000256" key="1">
    <source>
        <dbReference type="SAM" id="MobiDB-lite"/>
    </source>
</evidence>
<reference evidence="3 4" key="1">
    <citation type="submission" date="2019-03" db="EMBL/GenBank/DDBJ databases">
        <title>First draft genome of Liparis tanakae, snailfish: a comprehensive survey of snailfish specific genes.</title>
        <authorList>
            <person name="Kim W."/>
            <person name="Song I."/>
            <person name="Jeong J.-H."/>
            <person name="Kim D."/>
            <person name="Kim S."/>
            <person name="Ryu S."/>
            <person name="Song J.Y."/>
            <person name="Lee S.K."/>
        </authorList>
    </citation>
    <scope>NUCLEOTIDE SEQUENCE [LARGE SCALE GENOMIC DNA]</scope>
    <source>
        <tissue evidence="3">Muscle</tissue>
    </source>
</reference>
<dbReference type="AlphaFoldDB" id="A0A4Z2GA42"/>
<feature type="transmembrane region" description="Helical" evidence="2">
    <location>
        <begin position="74"/>
        <end position="96"/>
    </location>
</feature>
<dbReference type="OrthoDB" id="283575at2759"/>
<feature type="compositionally biased region" description="Basic and acidic residues" evidence="1">
    <location>
        <begin position="192"/>
        <end position="203"/>
    </location>
</feature>
<keyword evidence="2" id="KW-0812">Transmembrane</keyword>
<gene>
    <name evidence="3" type="ORF">EYF80_039697</name>
</gene>
<evidence type="ECO:0000256" key="2">
    <source>
        <dbReference type="SAM" id="Phobius"/>
    </source>
</evidence>
<organism evidence="3 4">
    <name type="scientific">Liparis tanakae</name>
    <name type="common">Tanaka's snailfish</name>
    <dbReference type="NCBI Taxonomy" id="230148"/>
    <lineage>
        <taxon>Eukaryota</taxon>
        <taxon>Metazoa</taxon>
        <taxon>Chordata</taxon>
        <taxon>Craniata</taxon>
        <taxon>Vertebrata</taxon>
        <taxon>Euteleostomi</taxon>
        <taxon>Actinopterygii</taxon>
        <taxon>Neopterygii</taxon>
        <taxon>Teleostei</taxon>
        <taxon>Neoteleostei</taxon>
        <taxon>Acanthomorphata</taxon>
        <taxon>Eupercaria</taxon>
        <taxon>Perciformes</taxon>
        <taxon>Cottioidei</taxon>
        <taxon>Cottales</taxon>
        <taxon>Liparidae</taxon>
        <taxon>Liparis</taxon>
    </lineage>
</organism>
<protein>
    <submittedName>
        <fullName evidence="3">Uncharacterized protein</fullName>
    </submittedName>
</protein>
<evidence type="ECO:0000313" key="4">
    <source>
        <dbReference type="Proteomes" id="UP000314294"/>
    </source>
</evidence>
<name>A0A4Z2GA42_9TELE</name>
<keyword evidence="2" id="KW-1133">Transmembrane helix</keyword>
<keyword evidence="4" id="KW-1185">Reference proteome</keyword>
<sequence>MPCVRTSGRSKEKVRLLLQVSPGRSLGPCAELLPITCFILQMFEATAISMPVFKINMRMKYTRITDDSFFYPMNLVYFILIFIFNTGILMAVASNICKMKQVIRSSSAHGPRERPGETCRSSLTVMGYVNDTSLYLFCILNSTQAKKQSKRDMEERLTSTPLKSSGVKCLMKVSLADSRVPTGGHVLPVWSPDDRQATEELTKPRGTRGSTEAGRLPACCMSPSGHVEEPPAPKTLTGNIDYFYRYLGFTTLLFSQPPAGRWIKSKNIM</sequence>